<dbReference type="GO" id="GO:0003677">
    <property type="term" value="F:DNA binding"/>
    <property type="evidence" value="ECO:0007669"/>
    <property type="project" value="UniProtKB-KW"/>
</dbReference>
<dbReference type="Gene3D" id="1.10.10.60">
    <property type="entry name" value="Homeodomain-like"/>
    <property type="match status" value="2"/>
</dbReference>
<dbReference type="AlphaFoldDB" id="A0AAV8TKN7"/>
<dbReference type="InterPro" id="IPR015495">
    <property type="entry name" value="Myb_TF_plants"/>
</dbReference>
<dbReference type="PROSITE" id="PS51294">
    <property type="entry name" value="HTH_MYB"/>
    <property type="match status" value="2"/>
</dbReference>
<gene>
    <name evidence="8" type="ORF">K2173_017541</name>
</gene>
<evidence type="ECO:0000256" key="5">
    <source>
        <dbReference type="SAM" id="MobiDB-lite"/>
    </source>
</evidence>
<name>A0AAV8TKN7_9ROSI</name>
<feature type="domain" description="HTH myb-type" evidence="7">
    <location>
        <begin position="9"/>
        <end position="61"/>
    </location>
</feature>
<keyword evidence="3" id="KW-0238">DNA-binding</keyword>
<dbReference type="CDD" id="cd00167">
    <property type="entry name" value="SANT"/>
    <property type="match status" value="2"/>
</dbReference>
<evidence type="ECO:0000259" key="6">
    <source>
        <dbReference type="PROSITE" id="PS50090"/>
    </source>
</evidence>
<evidence type="ECO:0000256" key="2">
    <source>
        <dbReference type="ARBA" id="ARBA00022737"/>
    </source>
</evidence>
<dbReference type="SUPFAM" id="SSF46689">
    <property type="entry name" value="Homeodomain-like"/>
    <property type="match status" value="1"/>
</dbReference>
<dbReference type="PANTHER" id="PTHR47999:SF86">
    <property type="entry name" value="MYB-RELATED PROTEIN MYB4-LIKE"/>
    <property type="match status" value="1"/>
</dbReference>
<keyword evidence="9" id="KW-1185">Reference proteome</keyword>
<dbReference type="Pfam" id="PF00249">
    <property type="entry name" value="Myb_DNA-binding"/>
    <property type="match status" value="2"/>
</dbReference>
<dbReference type="PANTHER" id="PTHR47999">
    <property type="entry name" value="TRANSCRIPTION FACTOR MYB8-RELATED-RELATED"/>
    <property type="match status" value="1"/>
</dbReference>
<evidence type="ECO:0000313" key="8">
    <source>
        <dbReference type="EMBL" id="KAJ8767497.1"/>
    </source>
</evidence>
<dbReference type="PROSITE" id="PS50090">
    <property type="entry name" value="MYB_LIKE"/>
    <property type="match status" value="2"/>
</dbReference>
<comment type="caution">
    <text evidence="8">The sequence shown here is derived from an EMBL/GenBank/DDBJ whole genome shotgun (WGS) entry which is preliminary data.</text>
</comment>
<evidence type="ECO:0000256" key="4">
    <source>
        <dbReference type="ARBA" id="ARBA00023242"/>
    </source>
</evidence>
<evidence type="ECO:0000259" key="7">
    <source>
        <dbReference type="PROSITE" id="PS51294"/>
    </source>
</evidence>
<feature type="domain" description="Myb-like" evidence="6">
    <location>
        <begin position="9"/>
        <end position="61"/>
    </location>
</feature>
<protein>
    <submittedName>
        <fullName evidence="8">Uncharacterized protein</fullName>
    </submittedName>
</protein>
<dbReference type="GO" id="GO:0005634">
    <property type="term" value="C:nucleus"/>
    <property type="evidence" value="ECO:0007669"/>
    <property type="project" value="UniProtKB-SubCell"/>
</dbReference>
<evidence type="ECO:0000256" key="1">
    <source>
        <dbReference type="ARBA" id="ARBA00004123"/>
    </source>
</evidence>
<accession>A0AAV8TKN7</accession>
<keyword evidence="4" id="KW-0539">Nucleus</keyword>
<feature type="compositionally biased region" description="Polar residues" evidence="5">
    <location>
        <begin position="132"/>
        <end position="143"/>
    </location>
</feature>
<dbReference type="Proteomes" id="UP001159364">
    <property type="component" value="Linkage Group LG04"/>
</dbReference>
<proteinExistence type="predicted"/>
<dbReference type="InterPro" id="IPR017930">
    <property type="entry name" value="Myb_dom"/>
</dbReference>
<feature type="domain" description="HTH myb-type" evidence="7">
    <location>
        <begin position="62"/>
        <end position="116"/>
    </location>
</feature>
<evidence type="ECO:0000313" key="9">
    <source>
        <dbReference type="Proteomes" id="UP001159364"/>
    </source>
</evidence>
<dbReference type="InterPro" id="IPR009057">
    <property type="entry name" value="Homeodomain-like_sf"/>
</dbReference>
<organism evidence="8 9">
    <name type="scientific">Erythroxylum novogranatense</name>
    <dbReference type="NCBI Taxonomy" id="1862640"/>
    <lineage>
        <taxon>Eukaryota</taxon>
        <taxon>Viridiplantae</taxon>
        <taxon>Streptophyta</taxon>
        <taxon>Embryophyta</taxon>
        <taxon>Tracheophyta</taxon>
        <taxon>Spermatophyta</taxon>
        <taxon>Magnoliopsida</taxon>
        <taxon>eudicotyledons</taxon>
        <taxon>Gunneridae</taxon>
        <taxon>Pentapetalae</taxon>
        <taxon>rosids</taxon>
        <taxon>fabids</taxon>
        <taxon>Malpighiales</taxon>
        <taxon>Erythroxylaceae</taxon>
        <taxon>Erythroxylum</taxon>
    </lineage>
</organism>
<feature type="region of interest" description="Disordered" evidence="5">
    <location>
        <begin position="122"/>
        <end position="147"/>
    </location>
</feature>
<dbReference type="InterPro" id="IPR001005">
    <property type="entry name" value="SANT/Myb"/>
</dbReference>
<keyword evidence="2" id="KW-0677">Repeat</keyword>
<feature type="domain" description="Myb-like" evidence="6">
    <location>
        <begin position="62"/>
        <end position="112"/>
    </location>
</feature>
<comment type="subcellular location">
    <subcellularLocation>
        <location evidence="1">Nucleus</location>
    </subcellularLocation>
</comment>
<evidence type="ECO:0000256" key="3">
    <source>
        <dbReference type="ARBA" id="ARBA00023125"/>
    </source>
</evidence>
<dbReference type="FunFam" id="1.10.10.60:FF:000001">
    <property type="entry name" value="MYB-related transcription factor"/>
    <property type="match status" value="1"/>
</dbReference>
<dbReference type="EMBL" id="JAIWQS010000004">
    <property type="protein sequence ID" value="KAJ8767497.1"/>
    <property type="molecule type" value="Genomic_DNA"/>
</dbReference>
<reference evidence="8 9" key="1">
    <citation type="submission" date="2021-09" db="EMBL/GenBank/DDBJ databases">
        <title>Genomic insights and catalytic innovation underlie evolution of tropane alkaloids biosynthesis.</title>
        <authorList>
            <person name="Wang Y.-J."/>
            <person name="Tian T."/>
            <person name="Huang J.-P."/>
            <person name="Huang S.-X."/>
        </authorList>
    </citation>
    <scope>NUCLEOTIDE SEQUENCE [LARGE SCALE GENOMIC DNA]</scope>
    <source>
        <strain evidence="8">KIB-2018</strain>
        <tissue evidence="8">Leaf</tissue>
    </source>
</reference>
<dbReference type="SMART" id="SM00717">
    <property type="entry name" value="SANT"/>
    <property type="match status" value="2"/>
</dbReference>
<sequence>MGRTPCCSKEGITRGAWAALEDKILTEYVKIHGEGKWRNVPKQTGLKRCGKSCRLRWLNYLRPDIKRGNISDEEEDLIIRLHKLLGNRWSLIARRLPGRTDNEIKNYWNTILVKKLYGKQSKQSGDEKKKSNQIQVSDQTPSGTGIMRHSAMIPTKEALVNENLSSHTATEDLVKNEDVGLTAGSSILPDTSKECDSQRSRLDFCIENFSSYDISDSEIFRNCQLDDGADEEGGVTREWTTLDESLTLSEEEILLQDWIVDDSFLQTN</sequence>